<name>A0A3B1BWS8_9ZZZZ</name>
<evidence type="ECO:0000256" key="1">
    <source>
        <dbReference type="SAM" id="Phobius"/>
    </source>
</evidence>
<dbReference type="NCBIfam" id="TIGR02532">
    <property type="entry name" value="IV_pilin_GFxxxE"/>
    <property type="match status" value="1"/>
</dbReference>
<evidence type="ECO:0008006" key="3">
    <source>
        <dbReference type="Google" id="ProtNLM"/>
    </source>
</evidence>
<gene>
    <name evidence="2" type="ORF">MNBD_NITROSPINAE03-386</name>
</gene>
<keyword evidence="1" id="KW-0812">Transmembrane</keyword>
<dbReference type="Pfam" id="PF07963">
    <property type="entry name" value="N_methyl"/>
    <property type="match status" value="1"/>
</dbReference>
<accession>A0A3B1BWS8</accession>
<dbReference type="Gene3D" id="3.30.700.10">
    <property type="entry name" value="Glycoprotein, Type 4 Pilin"/>
    <property type="match status" value="1"/>
</dbReference>
<keyword evidence="1" id="KW-1133">Transmembrane helix</keyword>
<dbReference type="InterPro" id="IPR045584">
    <property type="entry name" value="Pilin-like"/>
</dbReference>
<sequence>MRLSQSKPFDHDHLGYTLIELIMVIIILGILSAVAIPKYIDLQTEAKTAAASGVLGAAASACAINYAARQTKQTPPPAITSCDLLQGAIDSSGVAITSGGSGQCDVTINLSIYSFTLAGETAASPCKVTRVASRWPVP</sequence>
<keyword evidence="1" id="KW-0472">Membrane</keyword>
<dbReference type="AlphaFoldDB" id="A0A3B1BWS8"/>
<protein>
    <recommendedName>
        <fullName evidence="3">MSHA pilin protein MshA</fullName>
    </recommendedName>
</protein>
<evidence type="ECO:0000313" key="2">
    <source>
        <dbReference type="EMBL" id="VAX15938.1"/>
    </source>
</evidence>
<reference evidence="2" key="1">
    <citation type="submission" date="2018-06" db="EMBL/GenBank/DDBJ databases">
        <authorList>
            <person name="Zhirakovskaya E."/>
        </authorList>
    </citation>
    <scope>NUCLEOTIDE SEQUENCE</scope>
</reference>
<dbReference type="SUPFAM" id="SSF54523">
    <property type="entry name" value="Pili subunits"/>
    <property type="match status" value="1"/>
</dbReference>
<dbReference type="EMBL" id="UOGB01000037">
    <property type="protein sequence ID" value="VAX15938.1"/>
    <property type="molecule type" value="Genomic_DNA"/>
</dbReference>
<feature type="transmembrane region" description="Helical" evidence="1">
    <location>
        <begin position="14"/>
        <end position="36"/>
    </location>
</feature>
<organism evidence="2">
    <name type="scientific">hydrothermal vent metagenome</name>
    <dbReference type="NCBI Taxonomy" id="652676"/>
    <lineage>
        <taxon>unclassified sequences</taxon>
        <taxon>metagenomes</taxon>
        <taxon>ecological metagenomes</taxon>
    </lineage>
</organism>
<dbReference type="InterPro" id="IPR012902">
    <property type="entry name" value="N_methyl_site"/>
</dbReference>
<proteinExistence type="predicted"/>